<gene>
    <name evidence="11" type="ORF">GCM10022404_17290</name>
</gene>
<dbReference type="EMBL" id="BAABDF010000007">
    <property type="protein sequence ID" value="GAA3867684.1"/>
    <property type="molecule type" value="Genomic_DNA"/>
</dbReference>
<evidence type="ECO:0000313" key="12">
    <source>
        <dbReference type="Proteomes" id="UP001399917"/>
    </source>
</evidence>
<reference evidence="12" key="1">
    <citation type="journal article" date="2019" name="Int. J. Syst. Evol. Microbiol.">
        <title>The Global Catalogue of Microorganisms (GCM) 10K type strain sequencing project: providing services to taxonomists for standard genome sequencing and annotation.</title>
        <authorList>
            <consortium name="The Broad Institute Genomics Platform"/>
            <consortium name="The Broad Institute Genome Sequencing Center for Infectious Disease"/>
            <person name="Wu L."/>
            <person name="Ma J."/>
        </authorList>
    </citation>
    <scope>NUCLEOTIDE SEQUENCE [LARGE SCALE GENOMIC DNA]</scope>
    <source>
        <strain evidence="12">JCM 17190</strain>
    </source>
</reference>
<dbReference type="SUPFAM" id="SSF52343">
    <property type="entry name" value="Ferredoxin reductase-like, C-terminal NADP-linked domain"/>
    <property type="match status" value="1"/>
</dbReference>
<dbReference type="PROSITE" id="PS51384">
    <property type="entry name" value="FAD_FR"/>
    <property type="match status" value="1"/>
</dbReference>
<dbReference type="InterPro" id="IPR050415">
    <property type="entry name" value="MRET"/>
</dbReference>
<evidence type="ECO:0000256" key="9">
    <source>
        <dbReference type="ARBA" id="ARBA00034078"/>
    </source>
</evidence>
<dbReference type="InterPro" id="IPR017938">
    <property type="entry name" value="Riboflavin_synthase-like_b-brl"/>
</dbReference>
<dbReference type="RefSeq" id="WP_344846387.1">
    <property type="nucleotide sequence ID" value="NZ_BAABDF010000007.1"/>
</dbReference>
<dbReference type="InterPro" id="IPR001433">
    <property type="entry name" value="OxRdtase_FAD/NAD-bd"/>
</dbReference>
<keyword evidence="8" id="KW-0411">Iron-sulfur</keyword>
<keyword evidence="12" id="KW-1185">Reference proteome</keyword>
<dbReference type="InterPro" id="IPR039261">
    <property type="entry name" value="FNR_nucleotide-bd"/>
</dbReference>
<organism evidence="11 12">
    <name type="scientific">Celeribacter arenosi</name>
    <dbReference type="NCBI Taxonomy" id="792649"/>
    <lineage>
        <taxon>Bacteria</taxon>
        <taxon>Pseudomonadati</taxon>
        <taxon>Pseudomonadota</taxon>
        <taxon>Alphaproteobacteria</taxon>
        <taxon>Rhodobacterales</taxon>
        <taxon>Roseobacteraceae</taxon>
        <taxon>Celeribacter</taxon>
    </lineage>
</organism>
<name>A0ABP7K8N5_9RHOB</name>
<dbReference type="CDD" id="cd06196">
    <property type="entry name" value="FNR_like_1"/>
    <property type="match status" value="1"/>
</dbReference>
<evidence type="ECO:0000256" key="5">
    <source>
        <dbReference type="ARBA" id="ARBA00022827"/>
    </source>
</evidence>
<dbReference type="Pfam" id="PF00175">
    <property type="entry name" value="NAD_binding_1"/>
    <property type="match status" value="1"/>
</dbReference>
<proteinExistence type="predicted"/>
<dbReference type="InterPro" id="IPR017927">
    <property type="entry name" value="FAD-bd_FR_type"/>
</dbReference>
<keyword evidence="2" id="KW-0285">Flavoprotein</keyword>
<dbReference type="InterPro" id="IPR001709">
    <property type="entry name" value="Flavoprot_Pyr_Nucl_cyt_Rdtase"/>
</dbReference>
<keyword evidence="7" id="KW-0408">Iron</keyword>
<evidence type="ECO:0000256" key="2">
    <source>
        <dbReference type="ARBA" id="ARBA00022630"/>
    </source>
</evidence>
<dbReference type="InterPro" id="IPR008333">
    <property type="entry name" value="Cbr1-like_FAD-bd_dom"/>
</dbReference>
<evidence type="ECO:0000256" key="6">
    <source>
        <dbReference type="ARBA" id="ARBA00023002"/>
    </source>
</evidence>
<dbReference type="PANTHER" id="PTHR47354:SF8">
    <property type="entry name" value="1,2-PHENYLACETYL-COA EPOXIDASE, SUBUNIT E"/>
    <property type="match status" value="1"/>
</dbReference>
<protein>
    <recommendedName>
        <fullName evidence="10">FAD-binding FR-type domain-containing protein</fullName>
    </recommendedName>
</protein>
<dbReference type="Gene3D" id="2.40.30.10">
    <property type="entry name" value="Translation factors"/>
    <property type="match status" value="1"/>
</dbReference>
<evidence type="ECO:0000313" key="11">
    <source>
        <dbReference type="EMBL" id="GAA3867684.1"/>
    </source>
</evidence>
<dbReference type="Pfam" id="PF00970">
    <property type="entry name" value="FAD_binding_6"/>
    <property type="match status" value="1"/>
</dbReference>
<evidence type="ECO:0000256" key="3">
    <source>
        <dbReference type="ARBA" id="ARBA00022714"/>
    </source>
</evidence>
<evidence type="ECO:0000256" key="1">
    <source>
        <dbReference type="ARBA" id="ARBA00001974"/>
    </source>
</evidence>
<accession>A0ABP7K8N5</accession>
<comment type="cofactor">
    <cofactor evidence="1">
        <name>FAD</name>
        <dbReference type="ChEBI" id="CHEBI:57692"/>
    </cofactor>
</comment>
<sequence length="224" mass="24840">MPLLTLELNEEVTHDTRHLVFAKPEGFTFTPGQAVDFAILREGFRDEKRPFTPVNGPDERTLEFVIKSYPDHNGVTKEIPTLRSGEMVEISEPWGAISDEGPGVFIAGGAGITPFLAVLRSRARANGSLADCTLIFSNKTTDDIILREELAQMPGLKTVFTVTDEEDAEGVATRRIDRDFLADHIDPSVGHFYVCGPIKMIDDVRENLIALGVDEDRIVREDLD</sequence>
<dbReference type="SUPFAM" id="SSF63380">
    <property type="entry name" value="Riboflavin synthase domain-like"/>
    <property type="match status" value="1"/>
</dbReference>
<feature type="domain" description="FAD-binding FR-type" evidence="10">
    <location>
        <begin position="1"/>
        <end position="100"/>
    </location>
</feature>
<dbReference type="Proteomes" id="UP001399917">
    <property type="component" value="Unassembled WGS sequence"/>
</dbReference>
<dbReference type="PRINTS" id="PR00371">
    <property type="entry name" value="FPNCR"/>
</dbReference>
<keyword evidence="6" id="KW-0560">Oxidoreductase</keyword>
<evidence type="ECO:0000256" key="4">
    <source>
        <dbReference type="ARBA" id="ARBA00022723"/>
    </source>
</evidence>
<comment type="caution">
    <text evidence="11">The sequence shown here is derived from an EMBL/GenBank/DDBJ whole genome shotgun (WGS) entry which is preliminary data.</text>
</comment>
<evidence type="ECO:0000256" key="7">
    <source>
        <dbReference type="ARBA" id="ARBA00023004"/>
    </source>
</evidence>
<evidence type="ECO:0000259" key="10">
    <source>
        <dbReference type="PROSITE" id="PS51384"/>
    </source>
</evidence>
<dbReference type="Gene3D" id="3.40.50.80">
    <property type="entry name" value="Nucleotide-binding domain of ferredoxin-NADP reductase (FNR) module"/>
    <property type="match status" value="1"/>
</dbReference>
<keyword evidence="3" id="KW-0001">2Fe-2S</keyword>
<dbReference type="PANTHER" id="PTHR47354">
    <property type="entry name" value="NADH OXIDOREDUCTASE HCR"/>
    <property type="match status" value="1"/>
</dbReference>
<keyword evidence="5" id="KW-0274">FAD</keyword>
<keyword evidence="4" id="KW-0479">Metal-binding</keyword>
<dbReference type="PRINTS" id="PR00406">
    <property type="entry name" value="CYTB5RDTASE"/>
</dbReference>
<comment type="cofactor">
    <cofactor evidence="9">
        <name>[2Fe-2S] cluster</name>
        <dbReference type="ChEBI" id="CHEBI:190135"/>
    </cofactor>
</comment>
<evidence type="ECO:0000256" key="8">
    <source>
        <dbReference type="ARBA" id="ARBA00023014"/>
    </source>
</evidence>